<reference evidence="1 2" key="1">
    <citation type="submission" date="2018-06" db="EMBL/GenBank/DDBJ databases">
        <authorList>
            <consortium name="Pathogen Informatics"/>
            <person name="Doyle S."/>
        </authorList>
    </citation>
    <scope>NUCLEOTIDE SEQUENCE [LARGE SCALE GENOMIC DNA]</scope>
    <source>
        <strain evidence="1 2">NCTC10359</strain>
    </source>
</reference>
<gene>
    <name evidence="1" type="ORF">NCTC10359_01206</name>
</gene>
<evidence type="ECO:0000313" key="2">
    <source>
        <dbReference type="Proteomes" id="UP000254437"/>
    </source>
</evidence>
<dbReference type="EMBL" id="UGQU01000002">
    <property type="protein sequence ID" value="STZ62803.1"/>
    <property type="molecule type" value="Genomic_DNA"/>
</dbReference>
<accession>A0A378TSV6</accession>
<organism evidence="1 2">
    <name type="scientific">Moraxella lacunata</name>
    <dbReference type="NCBI Taxonomy" id="477"/>
    <lineage>
        <taxon>Bacteria</taxon>
        <taxon>Pseudomonadati</taxon>
        <taxon>Pseudomonadota</taxon>
        <taxon>Gammaproteobacteria</taxon>
        <taxon>Moraxellales</taxon>
        <taxon>Moraxellaceae</taxon>
        <taxon>Moraxella</taxon>
    </lineage>
</organism>
<evidence type="ECO:0000313" key="1">
    <source>
        <dbReference type="EMBL" id="STZ62803.1"/>
    </source>
</evidence>
<dbReference type="AlphaFoldDB" id="A0A378TSV6"/>
<protein>
    <submittedName>
        <fullName evidence="1">Uncharacterized protein</fullName>
    </submittedName>
</protein>
<proteinExistence type="predicted"/>
<sequence length="65" mass="7852">MQMWHNKGEFASSDHRKQENKILNFYNTTKLHLSLSQKDEIIGKTLTFTPYEWLEIYFRQSVNKS</sequence>
<dbReference type="Proteomes" id="UP000254437">
    <property type="component" value="Unassembled WGS sequence"/>
</dbReference>
<name>A0A378TSV6_MORLA</name>